<comment type="subcellular location">
    <subcellularLocation>
        <location evidence="2">Nucleus</location>
    </subcellularLocation>
</comment>
<dbReference type="GO" id="GO:0042254">
    <property type="term" value="P:ribosome biogenesis"/>
    <property type="evidence" value="ECO:0007669"/>
    <property type="project" value="UniProtKB-KW"/>
</dbReference>
<keyword evidence="5" id="KW-0547">Nucleotide-binding</keyword>
<reference evidence="18 19" key="1">
    <citation type="journal article" date="2018" name="BMC Genomics">
        <title>Genomic evidence for intraspecific hybridization in a clonal and extremely halotolerant yeast.</title>
        <authorList>
            <person name="Gostincar C."/>
            <person name="Stajich J.E."/>
            <person name="Zupancic J."/>
            <person name="Zalar P."/>
            <person name="Gunde-Cimerman N."/>
        </authorList>
    </citation>
    <scope>NUCLEOTIDE SEQUENCE [LARGE SCALE GENOMIC DNA]</scope>
    <source>
        <strain evidence="18 19">EXF-171</strain>
    </source>
</reference>
<dbReference type="GO" id="GO:0003724">
    <property type="term" value="F:RNA helicase activity"/>
    <property type="evidence" value="ECO:0007669"/>
    <property type="project" value="UniProtKB-EC"/>
</dbReference>
<feature type="region of interest" description="Disordered" evidence="14">
    <location>
        <begin position="482"/>
        <end position="501"/>
    </location>
</feature>
<dbReference type="InterPro" id="IPR027417">
    <property type="entry name" value="P-loop_NTPase"/>
</dbReference>
<dbReference type="InterPro" id="IPR050079">
    <property type="entry name" value="DEAD_box_RNA_helicase"/>
</dbReference>
<name>A0A3M7GQU2_HORWE</name>
<dbReference type="InterPro" id="IPR001650">
    <property type="entry name" value="Helicase_C-like"/>
</dbReference>
<dbReference type="PROSITE" id="PS51195">
    <property type="entry name" value="Q_MOTIF"/>
    <property type="match status" value="1"/>
</dbReference>
<protein>
    <recommendedName>
        <fullName evidence="3">RNA helicase</fullName>
        <ecNumber evidence="3">3.6.4.13</ecNumber>
    </recommendedName>
</protein>
<evidence type="ECO:0000256" key="11">
    <source>
        <dbReference type="ARBA" id="ARBA00038041"/>
    </source>
</evidence>
<feature type="domain" description="Helicase C-terminal" evidence="16">
    <location>
        <begin position="268"/>
        <end position="488"/>
    </location>
</feature>
<evidence type="ECO:0000256" key="4">
    <source>
        <dbReference type="ARBA" id="ARBA00022517"/>
    </source>
</evidence>
<evidence type="ECO:0000259" key="15">
    <source>
        <dbReference type="PROSITE" id="PS51192"/>
    </source>
</evidence>
<keyword evidence="10" id="KW-0539">Nucleus</keyword>
<dbReference type="InterPro" id="IPR014014">
    <property type="entry name" value="RNA_helicase_DEAD_Q_motif"/>
</dbReference>
<evidence type="ECO:0000256" key="10">
    <source>
        <dbReference type="ARBA" id="ARBA00023242"/>
    </source>
</evidence>
<evidence type="ECO:0000256" key="14">
    <source>
        <dbReference type="SAM" id="MobiDB-lite"/>
    </source>
</evidence>
<feature type="compositionally biased region" description="Basic residues" evidence="14">
    <location>
        <begin position="350"/>
        <end position="359"/>
    </location>
</feature>
<dbReference type="GO" id="GO:0005524">
    <property type="term" value="F:ATP binding"/>
    <property type="evidence" value="ECO:0007669"/>
    <property type="project" value="UniProtKB-KW"/>
</dbReference>
<evidence type="ECO:0000256" key="6">
    <source>
        <dbReference type="ARBA" id="ARBA00022801"/>
    </source>
</evidence>
<dbReference type="SMART" id="SM00490">
    <property type="entry name" value="HELICc"/>
    <property type="match status" value="1"/>
</dbReference>
<feature type="domain" description="DEAD-box RNA helicase Q" evidence="17">
    <location>
        <begin position="28"/>
        <end position="56"/>
    </location>
</feature>
<organism evidence="18 19">
    <name type="scientific">Hortaea werneckii</name>
    <name type="common">Black yeast</name>
    <name type="synonym">Cladosporium werneckii</name>
    <dbReference type="NCBI Taxonomy" id="91943"/>
    <lineage>
        <taxon>Eukaryota</taxon>
        <taxon>Fungi</taxon>
        <taxon>Dikarya</taxon>
        <taxon>Ascomycota</taxon>
        <taxon>Pezizomycotina</taxon>
        <taxon>Dothideomycetes</taxon>
        <taxon>Dothideomycetidae</taxon>
        <taxon>Mycosphaerellales</taxon>
        <taxon>Teratosphaeriaceae</taxon>
        <taxon>Hortaea</taxon>
    </lineage>
</organism>
<feature type="domain" description="Helicase ATP-binding" evidence="15">
    <location>
        <begin position="59"/>
        <end position="238"/>
    </location>
</feature>
<feature type="short sequence motif" description="Q motif" evidence="13">
    <location>
        <begin position="28"/>
        <end position="56"/>
    </location>
</feature>
<proteinExistence type="inferred from homology"/>
<dbReference type="PROSITE" id="PS51192">
    <property type="entry name" value="HELICASE_ATP_BIND_1"/>
    <property type="match status" value="1"/>
</dbReference>
<accession>A0A3M7GQU2</accession>
<dbReference type="Pfam" id="PF00271">
    <property type="entry name" value="Helicase_C"/>
    <property type="match status" value="2"/>
</dbReference>
<sequence>MKRKLNQNDVPEAIADGSSKKSKTTPPPTFADLHLDPRLVQAIQHEKFATPTPVQAKGIPLALAGQDILGRAKTGSGKTLAYLLPILHHLLQRKASQGKKSRHTSTLILVPTKELATQVANTLKTFTSFCAQEVRFENISRKEDAAVTKARLAENPDIIIATPGQASKWLNQTVLSLDILKHLIIDEADLVLNYGYEEDLQTLSAALPTGVQKIMMSATLRTEIDALTALFFPDASKPTILDLSAEEAAEKPTLAQYTVRTAEADKFLLIYTIFKLQLIKGKVIIFVADIDRCYRVKLFLEQFGIRSCVLNSELPVNSRLHAVEEFNKGVYDIIIAADENEVVGNEGGKSKRQKQKEKQKKKDEAKAEEQEANEDVDGGAESREDQGEGEKKKVQDKKQGKKGDREFGVSRGIDFRHVACVLNFDLPTTPKSYLHRIGRTARAGQTGMALSFYVPKQEYRKHKPTSIEQCEHDEEVLDAIKKEQQQSSASDTTSSQPNPTAPQIQEWAFDMSKLEGFRYRFTDALRAVTRIAVREARTKELRQELINSTKLKQHFEENPDDLRHLRHDQETHAVRQQPHLRHIPEYLLPAGGKAAVARDVGAEKISFTVPAIFHKNPHQLLPRLLDIKDLRMIQFVPPQNLQTPPHKRLLLPPLPSLLLLLTLNLKPHNPLPLIHPISSPQNRIRNDMVLHQIRPDGLRIDDQVPTGQAGGDAHAVVLHEVLETVAPEHVLRPEEVAAQDVGDLRGEKNA</sequence>
<feature type="region of interest" description="Disordered" evidence="14">
    <location>
        <begin position="1"/>
        <end position="32"/>
    </location>
</feature>
<dbReference type="Gene3D" id="3.40.50.300">
    <property type="entry name" value="P-loop containing nucleotide triphosphate hydrolases"/>
    <property type="match status" value="2"/>
</dbReference>
<keyword evidence="8" id="KW-0067">ATP-binding</keyword>
<dbReference type="AlphaFoldDB" id="A0A3M7GQU2"/>
<evidence type="ECO:0000259" key="17">
    <source>
        <dbReference type="PROSITE" id="PS51195"/>
    </source>
</evidence>
<evidence type="ECO:0000256" key="9">
    <source>
        <dbReference type="ARBA" id="ARBA00022884"/>
    </source>
</evidence>
<evidence type="ECO:0000256" key="7">
    <source>
        <dbReference type="ARBA" id="ARBA00022806"/>
    </source>
</evidence>
<dbReference type="CDD" id="cd18787">
    <property type="entry name" value="SF2_C_DEAD"/>
    <property type="match status" value="1"/>
</dbReference>
<dbReference type="CDD" id="cd17961">
    <property type="entry name" value="DEADc_DDX56"/>
    <property type="match status" value="1"/>
</dbReference>
<feature type="compositionally biased region" description="Basic and acidic residues" evidence="14">
    <location>
        <begin position="360"/>
        <end position="369"/>
    </location>
</feature>
<evidence type="ECO:0000256" key="3">
    <source>
        <dbReference type="ARBA" id="ARBA00012552"/>
    </source>
</evidence>
<keyword evidence="7" id="KW-0347">Helicase</keyword>
<evidence type="ECO:0000256" key="1">
    <source>
        <dbReference type="ARBA" id="ARBA00003706"/>
    </source>
</evidence>
<dbReference type="EC" id="3.6.4.13" evidence="3"/>
<evidence type="ECO:0000259" key="16">
    <source>
        <dbReference type="PROSITE" id="PS51194"/>
    </source>
</evidence>
<evidence type="ECO:0000256" key="2">
    <source>
        <dbReference type="ARBA" id="ARBA00004123"/>
    </source>
</evidence>
<evidence type="ECO:0000256" key="12">
    <source>
        <dbReference type="ARBA" id="ARBA00047984"/>
    </source>
</evidence>
<dbReference type="SUPFAM" id="SSF52540">
    <property type="entry name" value="P-loop containing nucleoside triphosphate hydrolases"/>
    <property type="match status" value="2"/>
</dbReference>
<dbReference type="EMBL" id="QWIQ01000157">
    <property type="protein sequence ID" value="RMZ03085.1"/>
    <property type="molecule type" value="Genomic_DNA"/>
</dbReference>
<feature type="compositionally biased region" description="Low complexity" evidence="14">
    <location>
        <begin position="485"/>
        <end position="496"/>
    </location>
</feature>
<dbReference type="Proteomes" id="UP000281468">
    <property type="component" value="Unassembled WGS sequence"/>
</dbReference>
<dbReference type="InterPro" id="IPR011545">
    <property type="entry name" value="DEAD/DEAH_box_helicase_dom"/>
</dbReference>
<feature type="compositionally biased region" description="Basic and acidic residues" evidence="14">
    <location>
        <begin position="380"/>
        <end position="407"/>
    </location>
</feature>
<evidence type="ECO:0000313" key="18">
    <source>
        <dbReference type="EMBL" id="RMZ03085.1"/>
    </source>
</evidence>
<dbReference type="PANTHER" id="PTHR47959:SF21">
    <property type="entry name" value="DEAD-BOX HELICASE 56"/>
    <property type="match status" value="1"/>
</dbReference>
<gene>
    <name evidence="18" type="ORF">D0862_05789</name>
</gene>
<keyword evidence="9" id="KW-0694">RNA-binding</keyword>
<dbReference type="GO" id="GO:0005829">
    <property type="term" value="C:cytosol"/>
    <property type="evidence" value="ECO:0007669"/>
    <property type="project" value="TreeGrafter"/>
</dbReference>
<dbReference type="Pfam" id="PF00270">
    <property type="entry name" value="DEAD"/>
    <property type="match status" value="1"/>
</dbReference>
<dbReference type="GO" id="GO:0010467">
    <property type="term" value="P:gene expression"/>
    <property type="evidence" value="ECO:0007669"/>
    <property type="project" value="UniProtKB-ARBA"/>
</dbReference>
<dbReference type="GO" id="GO:0005634">
    <property type="term" value="C:nucleus"/>
    <property type="evidence" value="ECO:0007669"/>
    <property type="project" value="UniProtKB-SubCell"/>
</dbReference>
<keyword evidence="6" id="KW-0378">Hydrolase</keyword>
<feature type="region of interest" description="Disordered" evidence="14">
    <location>
        <begin position="344"/>
        <end position="407"/>
    </location>
</feature>
<keyword evidence="4" id="KW-0690">Ribosome biogenesis</keyword>
<dbReference type="PROSITE" id="PS51194">
    <property type="entry name" value="HELICASE_CTER"/>
    <property type="match status" value="1"/>
</dbReference>
<evidence type="ECO:0000256" key="13">
    <source>
        <dbReference type="PROSITE-ProRule" id="PRU00552"/>
    </source>
</evidence>
<comment type="caution">
    <text evidence="18">The sequence shown here is derived from an EMBL/GenBank/DDBJ whole genome shotgun (WGS) entry which is preliminary data.</text>
</comment>
<dbReference type="InterPro" id="IPR014001">
    <property type="entry name" value="Helicase_ATP-bd"/>
</dbReference>
<comment type="similarity">
    <text evidence="11">Belongs to the DEAD box helicase family. DDX56/DBP9 subfamily.</text>
</comment>
<dbReference type="SMART" id="SM00487">
    <property type="entry name" value="DEXDc"/>
    <property type="match status" value="1"/>
</dbReference>
<evidence type="ECO:0000256" key="5">
    <source>
        <dbReference type="ARBA" id="ARBA00022741"/>
    </source>
</evidence>
<dbReference type="GO" id="GO:0003723">
    <property type="term" value="F:RNA binding"/>
    <property type="evidence" value="ECO:0007669"/>
    <property type="project" value="UniProtKB-KW"/>
</dbReference>
<evidence type="ECO:0000256" key="8">
    <source>
        <dbReference type="ARBA" id="ARBA00022840"/>
    </source>
</evidence>
<comment type="function">
    <text evidence="1">ATP-binding RNA helicase involved in the biogenesis of 60S ribosomal subunits and is required for the normal formation of 25S and 5.8S rRNAs.</text>
</comment>
<comment type="catalytic activity">
    <reaction evidence="12">
        <text>ATP + H2O = ADP + phosphate + H(+)</text>
        <dbReference type="Rhea" id="RHEA:13065"/>
        <dbReference type="ChEBI" id="CHEBI:15377"/>
        <dbReference type="ChEBI" id="CHEBI:15378"/>
        <dbReference type="ChEBI" id="CHEBI:30616"/>
        <dbReference type="ChEBI" id="CHEBI:43474"/>
        <dbReference type="ChEBI" id="CHEBI:456216"/>
        <dbReference type="EC" id="3.6.4.13"/>
    </reaction>
</comment>
<evidence type="ECO:0000313" key="19">
    <source>
        <dbReference type="Proteomes" id="UP000281468"/>
    </source>
</evidence>
<dbReference type="PANTHER" id="PTHR47959">
    <property type="entry name" value="ATP-DEPENDENT RNA HELICASE RHLE-RELATED"/>
    <property type="match status" value="1"/>
</dbReference>
<dbReference type="GO" id="GO:0016787">
    <property type="term" value="F:hydrolase activity"/>
    <property type="evidence" value="ECO:0007669"/>
    <property type="project" value="UniProtKB-KW"/>
</dbReference>